<keyword evidence="2" id="KW-1185">Reference proteome</keyword>
<evidence type="ECO:0000313" key="2">
    <source>
        <dbReference type="Proteomes" id="UP000249890"/>
    </source>
</evidence>
<accession>A0A2Z2KLQ8</accession>
<protein>
    <submittedName>
        <fullName evidence="1">Uncharacterized protein</fullName>
    </submittedName>
</protein>
<sequence length="218" mass="25543">MSSLNRASIGKFEKLHHAYLTNEMTSEVMDIQEHFKERLRFYVKNRKTKEMNDEDLNDIVSRAIELTIKQVKEDSIVESFIGAALSNADTALSQHKNCFFGKYRRQIKGDRNTYIFRSGRIFQEDGGFNFDIQQALGASDHYLPEIEMLKQEKEEMLKQEIHRICDERTSKIIFHFYFGYLSVKEIGSLLGIKTTHVSTLKRRGLKLIKKQLSNYFDN</sequence>
<dbReference type="Proteomes" id="UP000249890">
    <property type="component" value="Chromosome"/>
</dbReference>
<evidence type="ECO:0000313" key="1">
    <source>
        <dbReference type="EMBL" id="ASA23429.1"/>
    </source>
</evidence>
<dbReference type="AlphaFoldDB" id="A0A2Z2KLQ8"/>
<organism evidence="1 2">
    <name type="scientific">Paenibacillus donghaensis</name>
    <dbReference type="NCBI Taxonomy" id="414771"/>
    <lineage>
        <taxon>Bacteria</taxon>
        <taxon>Bacillati</taxon>
        <taxon>Bacillota</taxon>
        <taxon>Bacilli</taxon>
        <taxon>Bacillales</taxon>
        <taxon>Paenibacillaceae</taxon>
        <taxon>Paenibacillus</taxon>
    </lineage>
</organism>
<dbReference type="InterPro" id="IPR013324">
    <property type="entry name" value="RNA_pol_sigma_r3/r4-like"/>
</dbReference>
<dbReference type="OrthoDB" id="10008262at2"/>
<dbReference type="EMBL" id="CP021780">
    <property type="protein sequence ID" value="ASA23429.1"/>
    <property type="molecule type" value="Genomic_DNA"/>
</dbReference>
<dbReference type="KEGG" id="pdh:B9T62_23050"/>
<dbReference type="Gene3D" id="1.20.140.160">
    <property type="match status" value="1"/>
</dbReference>
<dbReference type="SUPFAM" id="SSF88659">
    <property type="entry name" value="Sigma3 and sigma4 domains of RNA polymerase sigma factors"/>
    <property type="match status" value="1"/>
</dbReference>
<proteinExistence type="predicted"/>
<name>A0A2Z2KLQ8_9BACL</name>
<dbReference type="RefSeq" id="WP_087917419.1">
    <property type="nucleotide sequence ID" value="NZ_CP021780.1"/>
</dbReference>
<gene>
    <name evidence="1" type="ORF">B9T62_23050</name>
</gene>
<reference evidence="1 2" key="1">
    <citation type="submission" date="2017-06" db="EMBL/GenBank/DDBJ databases">
        <title>Complete genome sequence of Paenibacillus donghaensis KCTC 13049T isolated from East Sea sediment, South Korea.</title>
        <authorList>
            <person name="Jung B.K."/>
            <person name="Hong S.-J."/>
            <person name="Shin J.-H."/>
        </authorList>
    </citation>
    <scope>NUCLEOTIDE SEQUENCE [LARGE SCALE GENOMIC DNA]</scope>
    <source>
        <strain evidence="1 2">KCTC 13049</strain>
    </source>
</reference>